<protein>
    <submittedName>
        <fullName evidence="1">Uncharacterized protein</fullName>
    </submittedName>
</protein>
<keyword evidence="2" id="KW-1185">Reference proteome</keyword>
<proteinExistence type="predicted"/>
<organism evidence="1 2">
    <name type="scientific">Clostridium drakei</name>
    <dbReference type="NCBI Taxonomy" id="332101"/>
    <lineage>
        <taxon>Bacteria</taxon>
        <taxon>Bacillati</taxon>
        <taxon>Bacillota</taxon>
        <taxon>Clostridia</taxon>
        <taxon>Eubacteriales</taxon>
        <taxon>Clostridiaceae</taxon>
        <taxon>Clostridium</taxon>
    </lineage>
</organism>
<evidence type="ECO:0000313" key="2">
    <source>
        <dbReference type="Proteomes" id="UP000244910"/>
    </source>
</evidence>
<dbReference type="OrthoDB" id="1912389at2"/>
<sequence>MDKPACKLVGENGNIFNLIGIASRALKRAGQADKAKEMSEKIMKCGSYDEALQIIMNYVGVE</sequence>
<dbReference type="RefSeq" id="WP_032077343.1">
    <property type="nucleotide sequence ID" value="NZ_CP020953.1"/>
</dbReference>
<gene>
    <name evidence="1" type="ORF">B9W14_20225</name>
</gene>
<accession>A0A2U8DXE4</accession>
<name>A0A2U8DXE4_9CLOT</name>
<evidence type="ECO:0000313" key="1">
    <source>
        <dbReference type="EMBL" id="AWI06722.1"/>
    </source>
</evidence>
<dbReference type="EMBL" id="CP020953">
    <property type="protein sequence ID" value="AWI06722.1"/>
    <property type="molecule type" value="Genomic_DNA"/>
</dbReference>
<dbReference type="AlphaFoldDB" id="A0A2U8DXE4"/>
<reference evidence="2" key="1">
    <citation type="submission" date="2017-04" db="EMBL/GenBank/DDBJ databases">
        <authorList>
            <person name="Song Y."/>
            <person name="Cho B.-K."/>
        </authorList>
    </citation>
    <scope>NUCLEOTIDE SEQUENCE [LARGE SCALE GENOMIC DNA]</scope>
    <source>
        <strain evidence="2">SL1</strain>
    </source>
</reference>
<dbReference type="Proteomes" id="UP000244910">
    <property type="component" value="Chromosome"/>
</dbReference>
<dbReference type="KEGG" id="cdrk:B9W14_20225"/>